<keyword evidence="4 8" id="KW-0418">Kinase</keyword>
<dbReference type="Pfam" id="PF02518">
    <property type="entry name" value="HATPase_c"/>
    <property type="match status" value="1"/>
</dbReference>
<dbReference type="PANTHER" id="PTHR43711">
    <property type="entry name" value="TWO-COMPONENT HISTIDINE KINASE"/>
    <property type="match status" value="1"/>
</dbReference>
<feature type="domain" description="Histidine kinase" evidence="7">
    <location>
        <begin position="782"/>
        <end position="983"/>
    </location>
</feature>
<keyword evidence="5" id="KW-0902">Two-component regulatory system</keyword>
<evidence type="ECO:0000256" key="3">
    <source>
        <dbReference type="ARBA" id="ARBA00022679"/>
    </source>
</evidence>
<dbReference type="CDD" id="cd00075">
    <property type="entry name" value="HATPase"/>
    <property type="match status" value="1"/>
</dbReference>
<evidence type="ECO:0000256" key="2">
    <source>
        <dbReference type="ARBA" id="ARBA00012438"/>
    </source>
</evidence>
<keyword evidence="3" id="KW-0808">Transferase</keyword>
<dbReference type="Proteomes" id="UP000507962">
    <property type="component" value="Unassembled WGS sequence"/>
</dbReference>
<reference evidence="8 9" key="1">
    <citation type="submission" date="2019-03" db="EMBL/GenBank/DDBJ databases">
        <authorList>
            <person name="Nijsse B."/>
        </authorList>
    </citation>
    <scope>NUCLEOTIDE SEQUENCE [LARGE SCALE GENOMIC DNA]</scope>
    <source>
        <strain evidence="8">Desulfoluna butyratoxydans MSL71</strain>
    </source>
</reference>
<dbReference type="Pfam" id="PF13589">
    <property type="entry name" value="HATPase_c_3"/>
    <property type="match status" value="1"/>
</dbReference>
<dbReference type="AlphaFoldDB" id="A0A4U8YRG7"/>
<evidence type="ECO:0000259" key="7">
    <source>
        <dbReference type="PROSITE" id="PS50109"/>
    </source>
</evidence>
<dbReference type="EC" id="2.7.13.3" evidence="2"/>
<comment type="catalytic activity">
    <reaction evidence="1">
        <text>ATP + protein L-histidine = ADP + protein N-phospho-L-histidine.</text>
        <dbReference type="EC" id="2.7.13.3"/>
    </reaction>
</comment>
<protein>
    <recommendedName>
        <fullName evidence="2">histidine kinase</fullName>
        <ecNumber evidence="2">2.7.13.3</ecNumber>
    </recommendedName>
</protein>
<dbReference type="PROSITE" id="PS50109">
    <property type="entry name" value="HIS_KIN"/>
    <property type="match status" value="1"/>
</dbReference>
<dbReference type="EMBL" id="CAADHO010000012">
    <property type="protein sequence ID" value="VFQ46896.1"/>
    <property type="molecule type" value="Genomic_DNA"/>
</dbReference>
<proteinExistence type="predicted"/>
<dbReference type="InterPro" id="IPR043836">
    <property type="entry name" value="DHp"/>
</dbReference>
<dbReference type="SMART" id="SM00387">
    <property type="entry name" value="HATPase_c"/>
    <property type="match status" value="1"/>
</dbReference>
<keyword evidence="9" id="KW-1185">Reference proteome</keyword>
<dbReference type="Gene3D" id="3.30.565.10">
    <property type="entry name" value="Histidine kinase-like ATPase, C-terminal domain"/>
    <property type="match status" value="2"/>
</dbReference>
<organism evidence="8 9">
    <name type="scientific">Desulfoluna butyratoxydans</name>
    <dbReference type="NCBI Taxonomy" id="231438"/>
    <lineage>
        <taxon>Bacteria</taxon>
        <taxon>Pseudomonadati</taxon>
        <taxon>Thermodesulfobacteriota</taxon>
        <taxon>Desulfobacteria</taxon>
        <taxon>Desulfobacterales</taxon>
        <taxon>Desulfolunaceae</taxon>
        <taxon>Desulfoluna</taxon>
    </lineage>
</organism>
<dbReference type="GO" id="GO:0000160">
    <property type="term" value="P:phosphorelay signal transduction system"/>
    <property type="evidence" value="ECO:0007669"/>
    <property type="project" value="UniProtKB-KW"/>
</dbReference>
<evidence type="ECO:0000313" key="9">
    <source>
        <dbReference type="Proteomes" id="UP000507962"/>
    </source>
</evidence>
<keyword evidence="6" id="KW-0175">Coiled coil</keyword>
<dbReference type="InterPro" id="IPR003594">
    <property type="entry name" value="HATPase_dom"/>
</dbReference>
<dbReference type="InterPro" id="IPR036890">
    <property type="entry name" value="HATPase_C_sf"/>
</dbReference>
<evidence type="ECO:0000256" key="5">
    <source>
        <dbReference type="ARBA" id="ARBA00023012"/>
    </source>
</evidence>
<gene>
    <name evidence="8" type="ORF">MSL71_45780</name>
</gene>
<dbReference type="RefSeq" id="WP_180145625.1">
    <property type="nucleotide sequence ID" value="NZ_CAADHO010000012.1"/>
</dbReference>
<dbReference type="SUPFAM" id="SSF55874">
    <property type="entry name" value="ATPase domain of HSP90 chaperone/DNA topoisomerase II/histidine kinase"/>
    <property type="match status" value="2"/>
</dbReference>
<dbReference type="Pfam" id="PF19191">
    <property type="entry name" value="HEF_HK"/>
    <property type="match status" value="1"/>
</dbReference>
<dbReference type="InterPro" id="IPR050736">
    <property type="entry name" value="Sensor_HK_Regulatory"/>
</dbReference>
<feature type="coiled-coil region" evidence="6">
    <location>
        <begin position="712"/>
        <end position="773"/>
    </location>
</feature>
<dbReference type="InterPro" id="IPR005467">
    <property type="entry name" value="His_kinase_dom"/>
</dbReference>
<evidence type="ECO:0000256" key="1">
    <source>
        <dbReference type="ARBA" id="ARBA00000085"/>
    </source>
</evidence>
<dbReference type="PANTHER" id="PTHR43711:SF26">
    <property type="entry name" value="SENSOR HISTIDINE KINASE RCSC"/>
    <property type="match status" value="1"/>
</dbReference>
<name>A0A4U8YRG7_9BACT</name>
<sequence>MAKFKTRARTVDLLGRQQIAGIPTAISELFKNAHDAYADNALVDYFRSDGLFVLRDDGVGMTKTDFESRWLTIGTESKVKDQLGMEPPYSPPDKLERNTMGEKGIGRLAIGVIGNQVLILTRAKRKGMLHDLVAAFINWDLFEVPGIDIDDIEIPIKTFAGGTLPDVDDVNSLVEVVRNNLKSLGTKIRKKDQKRISNSLDAFIVDPDDLDNFASGPSLKGGGHGTHFYILPSNETIALDIDTEDEQKKKERIFTKFLLGFSDTMTTKELPLLKTEFRDWKTDAPGDFNELIGPREFITHDEFDMADHHIDGKFDKFGQFEGTVTVYGQEPVKHIVSWGKTGGRETLCGPFSFKLAHIQGRERESSLSSEDYGKLDLKLNRIGGVYVYRDGIRVLPYGNHDHDFLDIERNRTKSASYYYFSHRNMAGAINISHKNKNLVEKAGREGFQQNKAYRQFCDILKNFLFQITGDFFREGGSKAEDFIHVREEYNKAAEALKKQNEQSTVKRNNFSNDLNVFFGKVDSLEYEDSIKNILNNIHGVLERAKSLEAPDQAADLLIRAENKVSGDLDKLRSDYILARPRGVGLTKQLDRDWKAYLVEFQRLEDEYFKPTEKTISDMIGESAKQARIYIDQRKRLEVLIKETSEKSIKKVQTKAKETKSSLDLTHKNVHDLVRNSLSEIKDLITETEINFNRTNLEKMDGSSIEELKDAIESRLTKAAEKHEESLESVKQQLDVIQLSRDERGYLISQTDMLAAQENELLALKENAEADLELTQLGMAVDIINHEFNSSIKSVRKNVSLLKSWADVNAELKPLYTNIRNSFEHLDGYLSLFTPLNKRLYRKKVKITGRGIVNFVKNVLDERLTRHDVDLVVTDDFNSFSIESYPSTFYPVFINLIDNAIFWTKDRSSKRQITLDVKNGAFTIQDTGPGIPARDRKAAFEKGFSRKPGGRGLGLFISKDILKKVGYDLVIDTDYSETGTCFKIHPLSDKA</sequence>
<dbReference type="GO" id="GO:0004673">
    <property type="term" value="F:protein histidine kinase activity"/>
    <property type="evidence" value="ECO:0007669"/>
    <property type="project" value="UniProtKB-EC"/>
</dbReference>
<accession>A0A4U8YRG7</accession>
<evidence type="ECO:0000256" key="6">
    <source>
        <dbReference type="SAM" id="Coils"/>
    </source>
</evidence>
<evidence type="ECO:0000313" key="8">
    <source>
        <dbReference type="EMBL" id="VFQ46896.1"/>
    </source>
</evidence>
<evidence type="ECO:0000256" key="4">
    <source>
        <dbReference type="ARBA" id="ARBA00022777"/>
    </source>
</evidence>